<sequence>MFLAWLYFYGTDIPETTPIFIHSYFFNFNKDLTGCACKKYCINWIFWA</sequence>
<dbReference type="AlphaFoldDB" id="A0A6G7GPV8"/>
<evidence type="ECO:0000313" key="1">
    <source>
        <dbReference type="EMBL" id="QII11471.1"/>
    </source>
</evidence>
<evidence type="ECO:0000313" key="2">
    <source>
        <dbReference type="Proteomes" id="UP000501926"/>
    </source>
</evidence>
<organism evidence="1 2">
    <name type="scientific">Kuenenia stuttgartiensis</name>
    <dbReference type="NCBI Taxonomy" id="174633"/>
    <lineage>
        <taxon>Bacteria</taxon>
        <taxon>Pseudomonadati</taxon>
        <taxon>Planctomycetota</taxon>
        <taxon>Candidatus Brocadiia</taxon>
        <taxon>Candidatus Brocadiales</taxon>
        <taxon>Candidatus Brocadiaceae</taxon>
        <taxon>Candidatus Kuenenia</taxon>
    </lineage>
</organism>
<reference evidence="1 2" key="1">
    <citation type="submission" date="2020-02" db="EMBL/GenBank/DDBJ databases">
        <title>Newly sequenced genome of strain CSTR1 showed variability in Candidatus Kuenenia stuttgartiensis genomes.</title>
        <authorList>
            <person name="Ding C."/>
            <person name="Adrian L."/>
        </authorList>
    </citation>
    <scope>NUCLEOTIDE SEQUENCE [LARGE SCALE GENOMIC DNA]</scope>
    <source>
        <strain evidence="1 2">CSTR1</strain>
    </source>
</reference>
<protein>
    <submittedName>
        <fullName evidence="1">Uncharacterized protein</fullName>
    </submittedName>
</protein>
<dbReference type="Proteomes" id="UP000501926">
    <property type="component" value="Chromosome"/>
</dbReference>
<proteinExistence type="predicted"/>
<dbReference type="EMBL" id="CP049055">
    <property type="protein sequence ID" value="QII11471.1"/>
    <property type="molecule type" value="Genomic_DNA"/>
</dbReference>
<gene>
    <name evidence="1" type="ORF">KsCSTR_20920</name>
</gene>
<accession>A0A6G7GPV8</accession>
<name>A0A6G7GPV8_KUEST</name>